<dbReference type="GO" id="GO:0003677">
    <property type="term" value="F:DNA binding"/>
    <property type="evidence" value="ECO:0007669"/>
    <property type="project" value="InterPro"/>
</dbReference>
<keyword evidence="1" id="KW-0255">Endonuclease</keyword>
<protein>
    <submittedName>
        <fullName evidence="1">BglII/BstYI family type II restriction endonuclease</fullName>
    </submittedName>
</protein>
<gene>
    <name evidence="1" type="ORF">HAV00_09970</name>
</gene>
<name>A0A6G9A276_9BRAD</name>
<dbReference type="REBASE" id="389931">
    <property type="entry name" value="Bsy101S1ORF9975P"/>
</dbReference>
<dbReference type="Gene3D" id="3.40.91.20">
    <property type="match status" value="1"/>
</dbReference>
<dbReference type="Pfam" id="PF09195">
    <property type="entry name" value="Endonuc-BglII"/>
    <property type="match status" value="1"/>
</dbReference>
<dbReference type="AlphaFoldDB" id="A0A6G9A276"/>
<dbReference type="InterPro" id="IPR011338">
    <property type="entry name" value="BamHI/BglII/BstY"/>
</dbReference>
<dbReference type="InterPro" id="IPR015278">
    <property type="entry name" value="BglII-like"/>
</dbReference>
<dbReference type="RefSeq" id="WP_166467504.1">
    <property type="nucleotide sequence ID" value="NZ_CP050066.2"/>
</dbReference>
<reference evidence="1 2" key="1">
    <citation type="journal article" date="2020" name="Int. J. Syst. Evol. Microbiol.">
        <title>Description and complete genome sequences of Bradyrhizobium symbiodeficiens sp. nov., a non-symbiotic bacterium associated with legumes native to Canada.</title>
        <authorList>
            <person name="Bromfield E.S.P."/>
            <person name="Cloutier S."/>
            <person name="Nguyen H.D.T."/>
        </authorList>
    </citation>
    <scope>NUCLEOTIDE SEQUENCE [LARGE SCALE GENOMIC DNA]</scope>
    <source>
        <strain evidence="1 2">101S1MB</strain>
    </source>
</reference>
<dbReference type="SUPFAM" id="SSF52980">
    <property type="entry name" value="Restriction endonuclease-like"/>
    <property type="match status" value="1"/>
</dbReference>
<dbReference type="GO" id="GO:0009036">
    <property type="term" value="F:type II site-specific deoxyribonuclease activity"/>
    <property type="evidence" value="ECO:0007669"/>
    <property type="project" value="InterPro"/>
</dbReference>
<dbReference type="InterPro" id="IPR011335">
    <property type="entry name" value="Restrct_endonuc-II-like"/>
</dbReference>
<evidence type="ECO:0000313" key="2">
    <source>
        <dbReference type="Proteomes" id="UP000500895"/>
    </source>
</evidence>
<accession>A0A6G9A276</accession>
<dbReference type="GO" id="GO:0000287">
    <property type="term" value="F:magnesium ion binding"/>
    <property type="evidence" value="ECO:0007669"/>
    <property type="project" value="InterPro"/>
</dbReference>
<sequence>MKLAFTHDHHNGAAEWQKRDMFDWITDIFEAPAIKLGLRCTVDIRQHVSREFQLDGWGQDVKIDQSLNLTVSAMKDDLAFQLQTGNISRAPYDLLKLQHLFQTSKIEAAALALPTRDAAAKMGSNIANAERVCKEMTAFDRVITVPILLIAFE</sequence>
<dbReference type="Proteomes" id="UP000500895">
    <property type="component" value="Chromosome"/>
</dbReference>
<keyword evidence="1" id="KW-0378">Hydrolase</keyword>
<dbReference type="GO" id="GO:0009307">
    <property type="term" value="P:DNA restriction-modification system"/>
    <property type="evidence" value="ECO:0007669"/>
    <property type="project" value="InterPro"/>
</dbReference>
<organism evidence="1 2">
    <name type="scientific">Bradyrhizobium symbiodeficiens</name>
    <dbReference type="NCBI Taxonomy" id="1404367"/>
    <lineage>
        <taxon>Bacteria</taxon>
        <taxon>Pseudomonadati</taxon>
        <taxon>Pseudomonadota</taxon>
        <taxon>Alphaproteobacteria</taxon>
        <taxon>Hyphomicrobiales</taxon>
        <taxon>Nitrobacteraceae</taxon>
        <taxon>Bradyrhizobium</taxon>
    </lineage>
</organism>
<dbReference type="EMBL" id="CP050066">
    <property type="protein sequence ID" value="QIP06550.1"/>
    <property type="molecule type" value="Genomic_DNA"/>
</dbReference>
<evidence type="ECO:0000313" key="1">
    <source>
        <dbReference type="EMBL" id="QIP06550.1"/>
    </source>
</evidence>
<proteinExistence type="predicted"/>
<keyword evidence="1" id="KW-0540">Nuclease</keyword>